<sequence length="62" mass="7438">MLTELEKERLCRLPLDPQMFDKEDWNDLQFRLMRVLEEEEIFSSYQELSLVPTPPQNGENVP</sequence>
<dbReference type="EMBL" id="MHOO01000011">
    <property type="protein sequence ID" value="OGZ63881.1"/>
    <property type="molecule type" value="Genomic_DNA"/>
</dbReference>
<name>A0A1G2HNS1_9BACT</name>
<proteinExistence type="predicted"/>
<gene>
    <name evidence="1" type="ORF">A2730_01175</name>
</gene>
<organism evidence="1 2">
    <name type="scientific">Candidatus Staskawiczbacteria bacterium RIFCSPHIGHO2_01_FULL_39_25</name>
    <dbReference type="NCBI Taxonomy" id="1802202"/>
    <lineage>
        <taxon>Bacteria</taxon>
        <taxon>Candidatus Staskawicziibacteriota</taxon>
    </lineage>
</organism>
<reference evidence="1 2" key="1">
    <citation type="journal article" date="2016" name="Nat. Commun.">
        <title>Thousands of microbial genomes shed light on interconnected biogeochemical processes in an aquifer system.</title>
        <authorList>
            <person name="Anantharaman K."/>
            <person name="Brown C.T."/>
            <person name="Hug L.A."/>
            <person name="Sharon I."/>
            <person name="Castelle C.J."/>
            <person name="Probst A.J."/>
            <person name="Thomas B.C."/>
            <person name="Singh A."/>
            <person name="Wilkins M.J."/>
            <person name="Karaoz U."/>
            <person name="Brodie E.L."/>
            <person name="Williams K.H."/>
            <person name="Hubbard S.S."/>
            <person name="Banfield J.F."/>
        </authorList>
    </citation>
    <scope>NUCLEOTIDE SEQUENCE [LARGE SCALE GENOMIC DNA]</scope>
</reference>
<dbReference type="AlphaFoldDB" id="A0A1G2HNS1"/>
<evidence type="ECO:0000313" key="1">
    <source>
        <dbReference type="EMBL" id="OGZ63881.1"/>
    </source>
</evidence>
<protein>
    <submittedName>
        <fullName evidence="1">Uncharacterized protein</fullName>
    </submittedName>
</protein>
<accession>A0A1G2HNS1</accession>
<comment type="caution">
    <text evidence="1">The sequence shown here is derived from an EMBL/GenBank/DDBJ whole genome shotgun (WGS) entry which is preliminary data.</text>
</comment>
<dbReference type="Proteomes" id="UP000176855">
    <property type="component" value="Unassembled WGS sequence"/>
</dbReference>
<dbReference type="STRING" id="1802202.A2730_01175"/>
<evidence type="ECO:0000313" key="2">
    <source>
        <dbReference type="Proteomes" id="UP000176855"/>
    </source>
</evidence>